<feature type="binding site" evidence="1">
    <location>
        <position position="231"/>
    </location>
    <ligand>
        <name>[2Fe-2S] cluster</name>
        <dbReference type="ChEBI" id="CHEBI:190135"/>
    </ligand>
</feature>
<dbReference type="GO" id="GO:0046872">
    <property type="term" value="F:metal ion binding"/>
    <property type="evidence" value="ECO:0007669"/>
    <property type="project" value="UniProtKB-KW"/>
</dbReference>
<evidence type="ECO:0000313" key="3">
    <source>
        <dbReference type="EMBL" id="AMQ18290.1"/>
    </source>
</evidence>
<dbReference type="KEGG" id="tpep:A0127_03440"/>
<organism evidence="3 4">
    <name type="scientific">Thermococcus peptonophilus</name>
    <dbReference type="NCBI Taxonomy" id="53952"/>
    <lineage>
        <taxon>Archaea</taxon>
        <taxon>Methanobacteriati</taxon>
        <taxon>Methanobacteriota</taxon>
        <taxon>Thermococci</taxon>
        <taxon>Thermococcales</taxon>
        <taxon>Thermococcaceae</taxon>
        <taxon>Thermococcus</taxon>
    </lineage>
</organism>
<dbReference type="NCBIfam" id="NF004862">
    <property type="entry name" value="PRK06222.1"/>
    <property type="match status" value="1"/>
</dbReference>
<dbReference type="Proteomes" id="UP000073604">
    <property type="component" value="Chromosome"/>
</dbReference>
<comment type="cofactor">
    <cofactor evidence="1">
        <name>[2Fe-2S] cluster</name>
        <dbReference type="ChEBI" id="CHEBI:190135"/>
    </cofactor>
    <text evidence="1">Binds 1 [2Fe-2S] cluster per subunit.</text>
</comment>
<dbReference type="InterPro" id="IPR050353">
    <property type="entry name" value="PyrK_electron_transfer"/>
</dbReference>
<evidence type="ECO:0000259" key="2">
    <source>
        <dbReference type="PROSITE" id="PS51384"/>
    </source>
</evidence>
<dbReference type="Pfam" id="PF10418">
    <property type="entry name" value="DHODB_Fe-S_bind"/>
    <property type="match status" value="1"/>
</dbReference>
<keyword evidence="1" id="KW-0411">Iron-sulfur</keyword>
<feature type="binding site" evidence="1">
    <location>
        <position position="246"/>
    </location>
    <ligand>
        <name>[2Fe-2S] cluster</name>
        <dbReference type="ChEBI" id="CHEBI:190135"/>
    </ligand>
</feature>
<keyword evidence="1" id="KW-0408">Iron</keyword>
<feature type="domain" description="FAD-binding FR-type" evidence="2">
    <location>
        <begin position="1"/>
        <end position="97"/>
    </location>
</feature>
<dbReference type="PIRSF" id="PIRSF006816">
    <property type="entry name" value="Cyc3_hyd_g"/>
    <property type="match status" value="1"/>
</dbReference>
<proteinExistence type="predicted"/>
<evidence type="ECO:0000313" key="4">
    <source>
        <dbReference type="Proteomes" id="UP000073604"/>
    </source>
</evidence>
<dbReference type="InterPro" id="IPR017938">
    <property type="entry name" value="Riboflavin_synthase-like_b-brl"/>
</dbReference>
<dbReference type="PANTHER" id="PTHR43513">
    <property type="entry name" value="DIHYDROOROTATE DEHYDROGENASE B (NAD(+)), ELECTRON TRANSFER SUBUNIT"/>
    <property type="match status" value="1"/>
</dbReference>
<dbReference type="STRING" id="53952.A0127_03440"/>
<dbReference type="InterPro" id="IPR019480">
    <property type="entry name" value="Dihydroorotate_DH_Fe-S-bd"/>
</dbReference>
<feature type="binding site" evidence="1">
    <location>
        <position position="234"/>
    </location>
    <ligand>
        <name>[2Fe-2S] cluster</name>
        <dbReference type="ChEBI" id="CHEBI:190135"/>
    </ligand>
</feature>
<dbReference type="GeneID" id="27139568"/>
<protein>
    <submittedName>
        <fullName evidence="3">Ferredoxin-NADP reductase</fullName>
    </submittedName>
</protein>
<keyword evidence="4" id="KW-1185">Reference proteome</keyword>
<dbReference type="SUPFAM" id="SSF63380">
    <property type="entry name" value="Riboflavin synthase domain-like"/>
    <property type="match status" value="1"/>
</dbReference>
<name>A0A142CU38_9EURY</name>
<dbReference type="GO" id="GO:0051537">
    <property type="term" value="F:2 iron, 2 sulfur cluster binding"/>
    <property type="evidence" value="ECO:0007669"/>
    <property type="project" value="UniProtKB-KW"/>
</dbReference>
<dbReference type="InterPro" id="IPR017927">
    <property type="entry name" value="FAD-bd_FR_type"/>
</dbReference>
<dbReference type="PROSITE" id="PS51384">
    <property type="entry name" value="FAD_FR"/>
    <property type="match status" value="1"/>
</dbReference>
<dbReference type="OrthoDB" id="35401at2157"/>
<gene>
    <name evidence="3" type="ORF">A0127_03440</name>
</gene>
<reference evidence="4" key="1">
    <citation type="submission" date="2016-03" db="EMBL/GenBank/DDBJ databases">
        <authorList>
            <person name="Oger P.M."/>
        </authorList>
    </citation>
    <scope>NUCLEOTIDE SEQUENCE [LARGE SCALE GENOMIC DNA]</scope>
    <source>
        <strain evidence="4">OG-1</strain>
    </source>
</reference>
<keyword evidence="1" id="KW-0479">Metal-binding</keyword>
<dbReference type="InterPro" id="IPR012165">
    <property type="entry name" value="Cyt_c3_hydrogenase_gsu"/>
</dbReference>
<sequence length="291" mass="32403">MPYKILDKKELAMNEVMYKIHAPHVAKKVQPGQFVIVRAFPNGERIPLTPVTWDREEGWITLITFVRGKTTMRMANELKPGDEILNVAGPLGNPAPMEKFGRVLAIGLITGIVEVFPIARAWQEIGNDVTTLHVTPNPMIILKEDFENAVSRHIVEGFDLQPGWGMNEIAQELVKRATAKVRELLENEHFDMVLTVGPAGAQKAIFNVVKEFGIPMHADLHPIMVDATGMCGACRVTVGGEVKFACIDGPGFDAYKVDWDELIHRTGFYAPLERLALEHYLKQLQAQGGEQ</sequence>
<dbReference type="PANTHER" id="PTHR43513:SF3">
    <property type="entry name" value="DIHYDROOROTATE DEHYDROGENASE B (NAD(+)), ELECTRON TRANSFER SUBUNIT-RELATED"/>
    <property type="match status" value="1"/>
</dbReference>
<dbReference type="GO" id="GO:0016491">
    <property type="term" value="F:oxidoreductase activity"/>
    <property type="evidence" value="ECO:0007669"/>
    <property type="project" value="InterPro"/>
</dbReference>
<dbReference type="Gene3D" id="2.40.30.10">
    <property type="entry name" value="Translation factors"/>
    <property type="match status" value="1"/>
</dbReference>
<keyword evidence="1" id="KW-0001">2Fe-2S</keyword>
<dbReference type="RefSeq" id="WP_062387993.1">
    <property type="nucleotide sequence ID" value="NZ_CP014750.1"/>
</dbReference>
<dbReference type="AlphaFoldDB" id="A0A142CU38"/>
<dbReference type="InterPro" id="IPR039261">
    <property type="entry name" value="FNR_nucleotide-bd"/>
</dbReference>
<dbReference type="GO" id="GO:0050660">
    <property type="term" value="F:flavin adenine dinucleotide binding"/>
    <property type="evidence" value="ECO:0007669"/>
    <property type="project" value="InterPro"/>
</dbReference>
<dbReference type="EMBL" id="CP014750">
    <property type="protein sequence ID" value="AMQ18290.1"/>
    <property type="molecule type" value="Genomic_DNA"/>
</dbReference>
<dbReference type="GO" id="GO:0006221">
    <property type="term" value="P:pyrimidine nucleotide biosynthetic process"/>
    <property type="evidence" value="ECO:0007669"/>
    <property type="project" value="InterPro"/>
</dbReference>
<dbReference type="CDD" id="cd06219">
    <property type="entry name" value="DHOD_e_trans_like1"/>
    <property type="match status" value="1"/>
</dbReference>
<accession>A0A142CU38</accession>
<dbReference type="SUPFAM" id="SSF52343">
    <property type="entry name" value="Ferredoxin reductase-like, C-terminal NADP-linked domain"/>
    <property type="match status" value="1"/>
</dbReference>
<evidence type="ECO:0000256" key="1">
    <source>
        <dbReference type="PIRSR" id="PIRSR006816-2"/>
    </source>
</evidence>
<dbReference type="Gene3D" id="3.40.50.80">
    <property type="entry name" value="Nucleotide-binding domain of ferredoxin-NADP reductase (FNR) module"/>
    <property type="match status" value="1"/>
</dbReference>